<protein>
    <submittedName>
        <fullName evidence="5">Helix-turn-helix domain-containing protein</fullName>
    </submittedName>
</protein>
<evidence type="ECO:0000256" key="3">
    <source>
        <dbReference type="ARBA" id="ARBA00023163"/>
    </source>
</evidence>
<dbReference type="InterPro" id="IPR036390">
    <property type="entry name" value="WH_DNA-bd_sf"/>
</dbReference>
<reference evidence="5 6" key="1">
    <citation type="submission" date="2024-01" db="EMBL/GenBank/DDBJ databases">
        <title>Draft genome sequences of three bacterial strains isolated from Acacia saligna represent a potential new species within the genus Rhizobium.</title>
        <authorList>
            <person name="Tambong J.T."/>
            <person name="Mnasri B."/>
        </authorList>
    </citation>
    <scope>NUCLEOTIDE SEQUENCE [LARGE SCALE GENOMIC DNA]</scope>
    <source>
        <strain evidence="5 6">1AS12I</strain>
    </source>
</reference>
<dbReference type="Proteomes" id="UP001531129">
    <property type="component" value="Unassembled WGS sequence"/>
</dbReference>
<evidence type="ECO:0000313" key="5">
    <source>
        <dbReference type="EMBL" id="MEI1252504.1"/>
    </source>
</evidence>
<accession>A0ABU8CWZ9</accession>
<evidence type="ECO:0000256" key="1">
    <source>
        <dbReference type="ARBA" id="ARBA00023015"/>
    </source>
</evidence>
<evidence type="ECO:0000256" key="2">
    <source>
        <dbReference type="ARBA" id="ARBA00023125"/>
    </source>
</evidence>
<dbReference type="PROSITE" id="PS51118">
    <property type="entry name" value="HTH_HXLR"/>
    <property type="match status" value="1"/>
</dbReference>
<feature type="domain" description="HTH hxlR-type" evidence="4">
    <location>
        <begin position="21"/>
        <end position="120"/>
    </location>
</feature>
<comment type="caution">
    <text evidence="5">The sequence shown here is derived from an EMBL/GenBank/DDBJ whole genome shotgun (WGS) entry which is preliminary data.</text>
</comment>
<organism evidence="5 6">
    <name type="scientific">Rhizobium aouanii</name>
    <dbReference type="NCBI Taxonomy" id="3118145"/>
    <lineage>
        <taxon>Bacteria</taxon>
        <taxon>Pseudomonadati</taxon>
        <taxon>Pseudomonadota</taxon>
        <taxon>Alphaproteobacteria</taxon>
        <taxon>Hyphomicrobiales</taxon>
        <taxon>Rhizobiaceae</taxon>
        <taxon>Rhizobium/Agrobacterium group</taxon>
        <taxon>Rhizobium</taxon>
    </lineage>
</organism>
<name>A0ABU8CWZ9_9HYPH</name>
<dbReference type="Pfam" id="PF01638">
    <property type="entry name" value="HxlR"/>
    <property type="match status" value="1"/>
</dbReference>
<sequence length="135" mass="15043">MDLIAQKELPESEGADDHELCRAMGHILDRIGDKWTIMAVGALSDGPMRFNAMMRKIGGVSHRMLTLTLRGLEREGLLTRTAYPTIPPKVEYELTDLGRSLIAPLTLLADWAFENRPAMEQARLAYDKEHGGPAK</sequence>
<dbReference type="PANTHER" id="PTHR33204">
    <property type="entry name" value="TRANSCRIPTIONAL REGULATOR, MARR FAMILY"/>
    <property type="match status" value="1"/>
</dbReference>
<gene>
    <name evidence="5" type="ORF">V8Q02_31545</name>
</gene>
<keyword evidence="2" id="KW-0238">DNA-binding</keyword>
<evidence type="ECO:0000313" key="6">
    <source>
        <dbReference type="Proteomes" id="UP001531129"/>
    </source>
</evidence>
<keyword evidence="3" id="KW-0804">Transcription</keyword>
<proteinExistence type="predicted"/>
<dbReference type="InterPro" id="IPR036388">
    <property type="entry name" value="WH-like_DNA-bd_sf"/>
</dbReference>
<dbReference type="SUPFAM" id="SSF46785">
    <property type="entry name" value="Winged helix' DNA-binding domain"/>
    <property type="match status" value="1"/>
</dbReference>
<dbReference type="InterPro" id="IPR002577">
    <property type="entry name" value="HTH_HxlR"/>
</dbReference>
<keyword evidence="6" id="KW-1185">Reference proteome</keyword>
<dbReference type="EMBL" id="JBAMYC010000025">
    <property type="protein sequence ID" value="MEI1252504.1"/>
    <property type="molecule type" value="Genomic_DNA"/>
</dbReference>
<dbReference type="RefSeq" id="WP_335916122.1">
    <property type="nucleotide sequence ID" value="NZ_JBAMYB010000025.1"/>
</dbReference>
<dbReference type="Gene3D" id="1.10.10.10">
    <property type="entry name" value="Winged helix-like DNA-binding domain superfamily/Winged helix DNA-binding domain"/>
    <property type="match status" value="1"/>
</dbReference>
<dbReference type="PANTHER" id="PTHR33204:SF39">
    <property type="entry name" value="TRANSCRIPTIONAL REGULATORY PROTEIN"/>
    <property type="match status" value="1"/>
</dbReference>
<keyword evidence="1" id="KW-0805">Transcription regulation</keyword>
<evidence type="ECO:0000259" key="4">
    <source>
        <dbReference type="PROSITE" id="PS51118"/>
    </source>
</evidence>